<evidence type="ECO:0000313" key="3">
    <source>
        <dbReference type="Proteomes" id="UP000037179"/>
    </source>
</evidence>
<protein>
    <recommendedName>
        <fullName evidence="4">Secreted protein</fullName>
    </recommendedName>
</protein>
<feature type="signal peptide" evidence="1">
    <location>
        <begin position="1"/>
        <end position="43"/>
    </location>
</feature>
<gene>
    <name evidence="2" type="ORF">NSK11_contig00008-0082</name>
</gene>
<reference evidence="2 3" key="2">
    <citation type="journal article" date="2016" name="Genome Announc.">
        <title>Draft Genome Sequence of Erythromycin- and Oxytetracycline-Sensitive Nocardia seriolae Strain U-1 (NBRC 110359).</title>
        <authorList>
            <person name="Imajoh M."/>
            <person name="Sukeda M."/>
            <person name="Shimizu M."/>
            <person name="Yamane J."/>
            <person name="Ohnishi K."/>
            <person name="Oshima S."/>
        </authorList>
    </citation>
    <scope>NUCLEOTIDE SEQUENCE [LARGE SCALE GENOMIC DNA]</scope>
    <source>
        <strain evidence="2 3">U-1</strain>
    </source>
</reference>
<keyword evidence="3" id="KW-1185">Reference proteome</keyword>
<keyword evidence="1" id="KW-0732">Signal</keyword>
<sequence>MIDIERRSKEGYMRTITRSVTRVATAAAIATAALAVTTGTAAADEWPVQQPNSPIYVFEAHDFLTPSDLDYWNPLVDRSRLTSPFGNSTRIVCTGFHGVTTSCFQADADGNPHQLKALPMNFPNFTGYVAPGGGVKHWVYPGFVPGS</sequence>
<evidence type="ECO:0000256" key="1">
    <source>
        <dbReference type="SAM" id="SignalP"/>
    </source>
</evidence>
<name>A0ABC9YNN8_9NOCA</name>
<evidence type="ECO:0000313" key="2">
    <source>
        <dbReference type="EMBL" id="GAP26711.1"/>
    </source>
</evidence>
<dbReference type="AlphaFoldDB" id="A0ABC9YNN8"/>
<dbReference type="EMBL" id="BBYQ01000008">
    <property type="protein sequence ID" value="GAP26711.1"/>
    <property type="molecule type" value="Genomic_DNA"/>
</dbReference>
<evidence type="ECO:0008006" key="4">
    <source>
        <dbReference type="Google" id="ProtNLM"/>
    </source>
</evidence>
<accession>A0ABC9YNN8</accession>
<proteinExistence type="predicted"/>
<reference evidence="3" key="1">
    <citation type="submission" date="2015-07" db="EMBL/GenBank/DDBJ databases">
        <title>Nocardia seriolae U-1 whole genome shotgun sequence.</title>
        <authorList>
            <person name="Imajoh M."/>
            <person name="Fukumoto Y."/>
            <person name="Sukeda M."/>
            <person name="Yamane J."/>
            <person name="Yamasaki K."/>
            <person name="Shimizu M."/>
            <person name="Ohnishi K."/>
            <person name="Oshima S."/>
        </authorList>
    </citation>
    <scope>NUCLEOTIDE SEQUENCE [LARGE SCALE GENOMIC DNA]</scope>
    <source>
        <strain evidence="3">U-1</strain>
    </source>
</reference>
<dbReference type="Proteomes" id="UP000037179">
    <property type="component" value="Unassembled WGS sequence"/>
</dbReference>
<feature type="chain" id="PRO_5044884364" description="Secreted protein" evidence="1">
    <location>
        <begin position="44"/>
        <end position="147"/>
    </location>
</feature>
<organism evidence="2 3">
    <name type="scientific">Nocardia seriolae</name>
    <dbReference type="NCBI Taxonomy" id="37332"/>
    <lineage>
        <taxon>Bacteria</taxon>
        <taxon>Bacillati</taxon>
        <taxon>Actinomycetota</taxon>
        <taxon>Actinomycetes</taxon>
        <taxon>Mycobacteriales</taxon>
        <taxon>Nocardiaceae</taxon>
        <taxon>Nocardia</taxon>
    </lineage>
</organism>
<comment type="caution">
    <text evidence="2">The sequence shown here is derived from an EMBL/GenBank/DDBJ whole genome shotgun (WGS) entry which is preliminary data.</text>
</comment>